<evidence type="ECO:0000256" key="2">
    <source>
        <dbReference type="ARBA" id="ARBA00022692"/>
    </source>
</evidence>
<dbReference type="AlphaFoldDB" id="A0AAN8TK89"/>
<dbReference type="Pfam" id="PF00005">
    <property type="entry name" value="ABC_tran"/>
    <property type="match status" value="1"/>
</dbReference>
<keyword evidence="10" id="KW-1185">Reference proteome</keyword>
<dbReference type="GO" id="GO:0005524">
    <property type="term" value="F:ATP binding"/>
    <property type="evidence" value="ECO:0007669"/>
    <property type="project" value="InterPro"/>
</dbReference>
<dbReference type="InterPro" id="IPR003439">
    <property type="entry name" value="ABC_transporter-like_ATP-bd"/>
</dbReference>
<evidence type="ECO:0000259" key="8">
    <source>
        <dbReference type="Pfam" id="PF08370"/>
    </source>
</evidence>
<gene>
    <name evidence="9" type="ORF">RDI58_015277</name>
</gene>
<accession>A0AAN8TK89</accession>
<dbReference type="GO" id="GO:0016887">
    <property type="term" value="F:ATP hydrolysis activity"/>
    <property type="evidence" value="ECO:0007669"/>
    <property type="project" value="InterPro"/>
</dbReference>
<dbReference type="GO" id="GO:0140359">
    <property type="term" value="F:ABC-type transporter activity"/>
    <property type="evidence" value="ECO:0007669"/>
    <property type="project" value="InterPro"/>
</dbReference>
<name>A0AAN8TK89_SOLBU</name>
<evidence type="ECO:0008006" key="11">
    <source>
        <dbReference type="Google" id="ProtNLM"/>
    </source>
</evidence>
<evidence type="ECO:0000259" key="7">
    <source>
        <dbReference type="Pfam" id="PF01061"/>
    </source>
</evidence>
<keyword evidence="4 5" id="KW-0472">Membrane</keyword>
<feature type="domain" description="Plant PDR ABC transporter associated" evidence="8">
    <location>
        <begin position="420"/>
        <end position="477"/>
    </location>
</feature>
<dbReference type="PANTHER" id="PTHR48040:SF45">
    <property type="entry name" value="PLEIOTROPIC DRUG RESISTANCE PROTEIN 1-LIKE"/>
    <property type="match status" value="1"/>
</dbReference>
<dbReference type="GO" id="GO:0016020">
    <property type="term" value="C:membrane"/>
    <property type="evidence" value="ECO:0007669"/>
    <property type="project" value="UniProtKB-SubCell"/>
</dbReference>
<dbReference type="InterPro" id="IPR013581">
    <property type="entry name" value="PDR_assoc"/>
</dbReference>
<dbReference type="Gene3D" id="3.40.50.300">
    <property type="entry name" value="P-loop containing nucleotide triphosphate hydrolases"/>
    <property type="match status" value="1"/>
</dbReference>
<evidence type="ECO:0000259" key="6">
    <source>
        <dbReference type="Pfam" id="PF00005"/>
    </source>
</evidence>
<keyword evidence="2 5" id="KW-0812">Transmembrane</keyword>
<feature type="domain" description="ABC transporter" evidence="6">
    <location>
        <begin position="52"/>
        <end position="182"/>
    </location>
</feature>
<sequence length="497" mass="55719">MCSRAEDDEEVLKWAAIEKLPTYLRKGEGLLNSLHILPKSPLPILHEISGDNSGSGKTTLLLSLAGKLDRDRKVSESVTYNGHGMDEFVPQRASAYISQNDLHIGELTVRETLAFSARCQGNWTAGHFLKNYVEKLAELSMREKEANIKPDPDFDIFMKAASIEGQDASVVTDYSKGKTMKKCFLQYKVSFCKFCRYWDLTSVLIPSLEMKCFETFQTDSKSELLQVRAKPDDPEPSYELGVPFDKSKSHPAALTRQSYGVSKKELLKACLAREFLLMKRNSFIYIIKIVQNFPQYCEASRLLQTARFSLLFCLDIAYALPTWILKIPITLVEVCIWVCMTHYVVGFDADIGRFFKQIFLLICVNQMASALFCVLAALGRNLIVAKTFGSFALLTVMVMGGLVVSRGKISGSVEKLQVPPNSTDTLGETFLKLCGHFPSASWYWLGVGTLLGYVLLFNFLFPVALTYLNPFGKPQPILSEETVTDRIANTRGLCPQE</sequence>
<evidence type="ECO:0000313" key="10">
    <source>
        <dbReference type="Proteomes" id="UP001371456"/>
    </source>
</evidence>
<evidence type="ECO:0000313" key="9">
    <source>
        <dbReference type="EMBL" id="KAK6786752.1"/>
    </source>
</evidence>
<evidence type="ECO:0000256" key="5">
    <source>
        <dbReference type="SAM" id="Phobius"/>
    </source>
</evidence>
<comment type="subcellular location">
    <subcellularLocation>
        <location evidence="1">Membrane</location>
        <topology evidence="1">Multi-pass membrane protein</topology>
    </subcellularLocation>
</comment>
<evidence type="ECO:0000256" key="1">
    <source>
        <dbReference type="ARBA" id="ARBA00004141"/>
    </source>
</evidence>
<dbReference type="Pfam" id="PF01061">
    <property type="entry name" value="ABC2_membrane"/>
    <property type="match status" value="1"/>
</dbReference>
<dbReference type="PANTHER" id="PTHR48040">
    <property type="entry name" value="PLEIOTROPIC DRUG RESISTANCE PROTEIN 1-LIKE ISOFORM X1"/>
    <property type="match status" value="1"/>
</dbReference>
<reference evidence="9 10" key="1">
    <citation type="submission" date="2024-02" db="EMBL/GenBank/DDBJ databases">
        <title>de novo genome assembly of Solanum bulbocastanum strain 11H21.</title>
        <authorList>
            <person name="Hosaka A.J."/>
        </authorList>
    </citation>
    <scope>NUCLEOTIDE SEQUENCE [LARGE SCALE GENOMIC DNA]</scope>
    <source>
        <tissue evidence="9">Young leaves</tissue>
    </source>
</reference>
<dbReference type="Proteomes" id="UP001371456">
    <property type="component" value="Unassembled WGS sequence"/>
</dbReference>
<proteinExistence type="predicted"/>
<dbReference type="SUPFAM" id="SSF52540">
    <property type="entry name" value="P-loop containing nucleoside triphosphate hydrolases"/>
    <property type="match status" value="1"/>
</dbReference>
<feature type="transmembrane region" description="Helical" evidence="5">
    <location>
        <begin position="442"/>
        <end position="468"/>
    </location>
</feature>
<protein>
    <recommendedName>
        <fullName evidence="11">ABC transporter domain-containing protein</fullName>
    </recommendedName>
</protein>
<evidence type="ECO:0000256" key="3">
    <source>
        <dbReference type="ARBA" id="ARBA00022989"/>
    </source>
</evidence>
<feature type="domain" description="ABC-2 type transporter transmembrane" evidence="7">
    <location>
        <begin position="317"/>
        <end position="409"/>
    </location>
</feature>
<dbReference type="EMBL" id="JBANQN010000006">
    <property type="protein sequence ID" value="KAK6786752.1"/>
    <property type="molecule type" value="Genomic_DNA"/>
</dbReference>
<evidence type="ECO:0000256" key="4">
    <source>
        <dbReference type="ARBA" id="ARBA00023136"/>
    </source>
</evidence>
<dbReference type="InterPro" id="IPR027417">
    <property type="entry name" value="P-loop_NTPase"/>
</dbReference>
<feature type="transmembrane region" description="Helical" evidence="5">
    <location>
        <begin position="383"/>
        <end position="405"/>
    </location>
</feature>
<comment type="caution">
    <text evidence="9">The sequence shown here is derived from an EMBL/GenBank/DDBJ whole genome shotgun (WGS) entry which is preliminary data.</text>
</comment>
<dbReference type="Pfam" id="PF08370">
    <property type="entry name" value="PDR_assoc"/>
    <property type="match status" value="1"/>
</dbReference>
<organism evidence="9 10">
    <name type="scientific">Solanum bulbocastanum</name>
    <name type="common">Wild potato</name>
    <dbReference type="NCBI Taxonomy" id="147425"/>
    <lineage>
        <taxon>Eukaryota</taxon>
        <taxon>Viridiplantae</taxon>
        <taxon>Streptophyta</taxon>
        <taxon>Embryophyta</taxon>
        <taxon>Tracheophyta</taxon>
        <taxon>Spermatophyta</taxon>
        <taxon>Magnoliopsida</taxon>
        <taxon>eudicotyledons</taxon>
        <taxon>Gunneridae</taxon>
        <taxon>Pentapetalae</taxon>
        <taxon>asterids</taxon>
        <taxon>lamiids</taxon>
        <taxon>Solanales</taxon>
        <taxon>Solanaceae</taxon>
        <taxon>Solanoideae</taxon>
        <taxon>Solaneae</taxon>
        <taxon>Solanum</taxon>
    </lineage>
</organism>
<feature type="transmembrane region" description="Helical" evidence="5">
    <location>
        <begin position="358"/>
        <end position="377"/>
    </location>
</feature>
<dbReference type="InterPro" id="IPR013525">
    <property type="entry name" value="ABC2_TM"/>
</dbReference>
<keyword evidence="3 5" id="KW-1133">Transmembrane helix</keyword>
<feature type="transmembrane region" description="Helical" evidence="5">
    <location>
        <begin position="323"/>
        <end position="346"/>
    </location>
</feature>